<sequence>MVTWNVATAEPPEDVTSLLQLDVQPPTDLYVIGLQEVNSTPVRFIADLLVEDSWSHVLMDTLAPRGFIKVTSVRMQGLLLLVFAKQVHLPYIRDIQTTYTRTGIFGYWGNKGGVSVRFSFYGHMVCFLNCHLAAHMNYALERVDEFEHILETQDFDMDDTPHVLDHKVVFCFGDLNFRIADHGLHFLRSSINSGRLNLLWSKDQLIMMKKKEAFLQEFEEGPLNFKPTYKFDRNSNTYDTSGKKRKPAWTDRILWRIKPKTPPMEDDDEKASTLTDDGQDEYPIVVSQDKYTSEMSYGVSDHKPVIATFSLELRKCFDTPMVHISPEGVWSADQDAALNYTIQEDFMSSTWDWIGLYKVGFKSASDYETFVWVRENDLPETNEDIQISVDKDEIPLLGGQYVLGYYSTNMQSIIGLSTNFQLQPLEHPSCKGSSVVNTWGPFARRHFAEENLLLELCIKTKRTTMSEDVERLLIQFQDEEGEVLGSPFDVPLDITPDKLQLVCNALLQKEEPVPLAFFVRGEAEVVSSLGSCVKALGVETEQVLPVVYQPQAVFRVRAVARCTSTLQGHTEAVISTAFSPTGKYLASGSGDTTVRFWDLTTETPHHTARGHTHWVLSIAWSPDGKKLASGCKNSQICLWDPVTGAQIGKTLTGHTKWITWLCWEPFHLNPECRYLASSSKDGAIRIWDTVLGRCEKILTGHIQSVTCVKWGGDGLLYTSSQDRTVKVWRAKDGVQCRTLQGHAHWVNTLALSTDYVLRTGAFEPATATINPQDLTGSLEELKEKALQRYNKVRGSAPERLVSGSDDFTLFLWNPAEEKKPLARLTGHSALVNEVLFSPDTRLLASASFDKSIKIWDGRTGKYLMSLRGHVASVYQVAWSADSRLLVSGSSDSTLKVWDVKTGKLNMDLPGHADEVYAVDWSPDGQRVASGGKDKCLRIHVSCNKTQFESPSLVKCTEQHITYFSSYFAFPVLQNKAIPLYSYA</sequence>
<evidence type="ECO:0000259" key="9">
    <source>
        <dbReference type="SMART" id="SM00128"/>
    </source>
</evidence>
<evidence type="ECO:0000256" key="1">
    <source>
        <dbReference type="ARBA" id="ARBA00004604"/>
    </source>
</evidence>
<dbReference type="PRINTS" id="PR00320">
    <property type="entry name" value="GPROTEINBRPT"/>
</dbReference>
<dbReference type="InterPro" id="IPR001680">
    <property type="entry name" value="WD40_rpt"/>
</dbReference>
<dbReference type="Pfam" id="PF22669">
    <property type="entry name" value="Exo_endo_phos2"/>
    <property type="match status" value="1"/>
</dbReference>
<dbReference type="CDD" id="cd00200">
    <property type="entry name" value="WD40"/>
    <property type="match status" value="1"/>
</dbReference>
<dbReference type="Gene3D" id="2.60.40.2840">
    <property type="match status" value="1"/>
</dbReference>
<dbReference type="GO" id="GO:0005730">
    <property type="term" value="C:nucleolus"/>
    <property type="evidence" value="ECO:0007669"/>
    <property type="project" value="UniProtKB-SubCell"/>
</dbReference>
<feature type="repeat" description="WD" evidence="8">
    <location>
        <begin position="908"/>
        <end position="938"/>
    </location>
</feature>
<organism evidence="10 11">
    <name type="scientific">Scophthalmus maximus</name>
    <name type="common">Turbot</name>
    <name type="synonym">Psetta maxima</name>
    <dbReference type="NCBI Taxonomy" id="52904"/>
    <lineage>
        <taxon>Eukaryota</taxon>
        <taxon>Metazoa</taxon>
        <taxon>Chordata</taxon>
        <taxon>Craniata</taxon>
        <taxon>Vertebrata</taxon>
        <taxon>Euteleostomi</taxon>
        <taxon>Actinopterygii</taxon>
        <taxon>Neopterygii</taxon>
        <taxon>Teleostei</taxon>
        <taxon>Neoteleostei</taxon>
        <taxon>Acanthomorphata</taxon>
        <taxon>Carangaria</taxon>
        <taxon>Pleuronectiformes</taxon>
        <taxon>Pleuronectoidei</taxon>
        <taxon>Scophthalmidae</taxon>
        <taxon>Scophthalmus</taxon>
    </lineage>
</organism>
<feature type="repeat" description="WD" evidence="8">
    <location>
        <begin position="566"/>
        <end position="607"/>
    </location>
</feature>
<evidence type="ECO:0000256" key="2">
    <source>
        <dbReference type="ARBA" id="ARBA00005910"/>
    </source>
</evidence>
<evidence type="ECO:0000313" key="10">
    <source>
        <dbReference type="EMBL" id="KAF0038378.1"/>
    </source>
</evidence>
<dbReference type="GO" id="GO:0000027">
    <property type="term" value="P:ribosomal large subunit assembly"/>
    <property type="evidence" value="ECO:0007669"/>
    <property type="project" value="TreeGrafter"/>
</dbReference>
<evidence type="ECO:0000256" key="3">
    <source>
        <dbReference type="ARBA" id="ARBA00021107"/>
    </source>
</evidence>
<dbReference type="Gene3D" id="2.130.10.10">
    <property type="entry name" value="YVTN repeat-like/Quinoprotein amine dehydrogenase"/>
    <property type="match status" value="1"/>
</dbReference>
<keyword evidence="4 8" id="KW-0853">WD repeat</keyword>
<dbReference type="Pfam" id="PF17751">
    <property type="entry name" value="SKICH"/>
    <property type="match status" value="1"/>
</dbReference>
<feature type="repeat" description="WD" evidence="8">
    <location>
        <begin position="698"/>
        <end position="738"/>
    </location>
</feature>
<keyword evidence="6" id="KW-0914">Notch signaling pathway</keyword>
<dbReference type="GO" id="GO:0007219">
    <property type="term" value="P:Notch signaling pathway"/>
    <property type="evidence" value="ECO:0007669"/>
    <property type="project" value="UniProtKB-KW"/>
</dbReference>
<protein>
    <recommendedName>
        <fullName evidence="3">Notchless protein homolog 1</fullName>
    </recommendedName>
</protein>
<dbReference type="FunFam" id="3.60.10.10:FF:000066">
    <property type="entry name" value="Inositol polyphosphate-5-phosphatase Kb"/>
    <property type="match status" value="1"/>
</dbReference>
<dbReference type="InterPro" id="IPR041611">
    <property type="entry name" value="SKICH"/>
</dbReference>
<dbReference type="PANTHER" id="PTHR19848:SF0">
    <property type="entry name" value="NOTCHLESS PROTEIN HOMOLOG 1"/>
    <property type="match status" value="1"/>
</dbReference>
<comment type="subcellular location">
    <subcellularLocation>
        <location evidence="1">Nucleus</location>
        <location evidence="1">Nucleolus</location>
    </subcellularLocation>
</comment>
<dbReference type="PANTHER" id="PTHR19848">
    <property type="entry name" value="WD40 REPEAT PROTEIN"/>
    <property type="match status" value="1"/>
</dbReference>
<reference evidence="10 11" key="1">
    <citation type="submission" date="2019-06" db="EMBL/GenBank/DDBJ databases">
        <title>Draft genomes of female and male turbot (Scophthalmus maximus).</title>
        <authorList>
            <person name="Xu H."/>
            <person name="Xu X.-W."/>
            <person name="Shao C."/>
            <person name="Chen S."/>
        </authorList>
    </citation>
    <scope>NUCLEOTIDE SEQUENCE [LARGE SCALE GENOMIC DNA]</scope>
    <source>
        <strain evidence="10">Ysfricsl-2016a</strain>
        <tissue evidence="10">Blood</tissue>
    </source>
</reference>
<feature type="repeat" description="WD" evidence="8">
    <location>
        <begin position="651"/>
        <end position="688"/>
    </location>
</feature>
<gene>
    <name evidence="10" type="ORF">F2P81_008862</name>
</gene>
<comment type="caution">
    <text evidence="10">The sequence shown here is derived from an EMBL/GenBank/DDBJ whole genome shotgun (WGS) entry which is preliminary data.</text>
</comment>
<evidence type="ECO:0000256" key="5">
    <source>
        <dbReference type="ARBA" id="ARBA00022737"/>
    </source>
</evidence>
<dbReference type="GO" id="GO:0046856">
    <property type="term" value="P:phosphatidylinositol dephosphorylation"/>
    <property type="evidence" value="ECO:0007669"/>
    <property type="project" value="InterPro"/>
</dbReference>
<dbReference type="PROSITE" id="PS50294">
    <property type="entry name" value="WD_REPEATS_REGION"/>
    <property type="match status" value="7"/>
</dbReference>
<evidence type="ECO:0000256" key="4">
    <source>
        <dbReference type="ARBA" id="ARBA00022574"/>
    </source>
</evidence>
<dbReference type="GO" id="GO:0016791">
    <property type="term" value="F:phosphatase activity"/>
    <property type="evidence" value="ECO:0007669"/>
    <property type="project" value="InterPro"/>
</dbReference>
<dbReference type="PRINTS" id="PR00319">
    <property type="entry name" value="GPROTEINB"/>
</dbReference>
<dbReference type="InterPro" id="IPR000300">
    <property type="entry name" value="IPPc"/>
</dbReference>
<evidence type="ECO:0000256" key="7">
    <source>
        <dbReference type="ARBA" id="ARBA00023242"/>
    </source>
</evidence>
<feature type="repeat" description="WD" evidence="8">
    <location>
        <begin position="866"/>
        <end position="907"/>
    </location>
</feature>
<dbReference type="InterPro" id="IPR015943">
    <property type="entry name" value="WD40/YVTN_repeat-like_dom_sf"/>
</dbReference>
<dbReference type="CDD" id="cd09094">
    <property type="entry name" value="INPP5c_INPP5J-like"/>
    <property type="match status" value="1"/>
</dbReference>
<feature type="domain" description="Inositol polyphosphate-related phosphatase" evidence="9">
    <location>
        <begin position="2"/>
        <end position="317"/>
    </location>
</feature>
<dbReference type="FunFam" id="2.130.10.10:FF:000129">
    <property type="entry name" value="Notchless homolog 1 (Drosophila)"/>
    <property type="match status" value="1"/>
</dbReference>
<dbReference type="Pfam" id="PF08154">
    <property type="entry name" value="NLE"/>
    <property type="match status" value="1"/>
</dbReference>
<dbReference type="SUPFAM" id="SSF56219">
    <property type="entry name" value="DNase I-like"/>
    <property type="match status" value="1"/>
</dbReference>
<evidence type="ECO:0000256" key="8">
    <source>
        <dbReference type="PROSITE-ProRule" id="PRU00221"/>
    </source>
</evidence>
<dbReference type="Pfam" id="PF00400">
    <property type="entry name" value="WD40"/>
    <property type="match status" value="7"/>
</dbReference>
<evidence type="ECO:0000256" key="6">
    <source>
        <dbReference type="ARBA" id="ARBA00022976"/>
    </source>
</evidence>
<keyword evidence="7" id="KW-0539">Nucleus</keyword>
<proteinExistence type="inferred from homology"/>
<dbReference type="InterPro" id="IPR019775">
    <property type="entry name" value="WD40_repeat_CS"/>
</dbReference>
<accession>A0A6A4T227</accession>
<keyword evidence="5" id="KW-0677">Repeat</keyword>
<dbReference type="Gene3D" id="3.60.10.10">
    <property type="entry name" value="Endonuclease/exonuclease/phosphatase"/>
    <property type="match status" value="1"/>
</dbReference>
<dbReference type="InterPro" id="IPR036691">
    <property type="entry name" value="Endo/exonu/phosph_ase_sf"/>
</dbReference>
<dbReference type="InterPro" id="IPR001632">
    <property type="entry name" value="WD40_G-protein_beta-like"/>
</dbReference>
<comment type="similarity">
    <text evidence="2">Belongs to the inositol 1,4,5-trisphosphate 5-phosphatase type II family.</text>
</comment>
<dbReference type="InterPro" id="IPR012972">
    <property type="entry name" value="NLE"/>
</dbReference>
<evidence type="ECO:0000313" key="11">
    <source>
        <dbReference type="Proteomes" id="UP000438429"/>
    </source>
</evidence>
<dbReference type="SMART" id="SM00320">
    <property type="entry name" value="WD40"/>
    <property type="match status" value="8"/>
</dbReference>
<feature type="repeat" description="WD" evidence="8">
    <location>
        <begin position="608"/>
        <end position="640"/>
    </location>
</feature>
<dbReference type="SMART" id="SM00128">
    <property type="entry name" value="IPPc"/>
    <property type="match status" value="1"/>
</dbReference>
<name>A0A6A4T227_SCOMX</name>
<dbReference type="InterPro" id="IPR020472">
    <property type="entry name" value="WD40_PAC1"/>
</dbReference>
<dbReference type="AlphaFoldDB" id="A0A6A4T227"/>
<feature type="repeat" description="WD" evidence="8">
    <location>
        <begin position="824"/>
        <end position="865"/>
    </location>
</feature>
<dbReference type="PROSITE" id="PS50082">
    <property type="entry name" value="WD_REPEATS_2"/>
    <property type="match status" value="7"/>
</dbReference>
<dbReference type="SUPFAM" id="SSF50998">
    <property type="entry name" value="Quinoprotein alcohol dehydrogenase-like"/>
    <property type="match status" value="1"/>
</dbReference>
<dbReference type="Proteomes" id="UP000438429">
    <property type="component" value="Unassembled WGS sequence"/>
</dbReference>
<dbReference type="FunFam" id="2.60.40.2840:FF:000003">
    <property type="entry name" value="Phosphatidylinositol 4,5-bisphosphate 5-phosphatase A"/>
    <property type="match status" value="1"/>
</dbReference>
<dbReference type="PROSITE" id="PS00678">
    <property type="entry name" value="WD_REPEATS_1"/>
    <property type="match status" value="2"/>
</dbReference>
<dbReference type="InterPro" id="IPR011047">
    <property type="entry name" value="Quinoprotein_ADH-like_sf"/>
</dbReference>
<dbReference type="EMBL" id="VEVO01000008">
    <property type="protein sequence ID" value="KAF0038378.1"/>
    <property type="molecule type" value="Genomic_DNA"/>
</dbReference>